<evidence type="ECO:0000313" key="1">
    <source>
        <dbReference type="EMBL" id="RNA25386.1"/>
    </source>
</evidence>
<dbReference type="Proteomes" id="UP000276133">
    <property type="component" value="Unassembled WGS sequence"/>
</dbReference>
<organism evidence="1 2">
    <name type="scientific">Brachionus plicatilis</name>
    <name type="common">Marine rotifer</name>
    <name type="synonym">Brachionus muelleri</name>
    <dbReference type="NCBI Taxonomy" id="10195"/>
    <lineage>
        <taxon>Eukaryota</taxon>
        <taxon>Metazoa</taxon>
        <taxon>Spiralia</taxon>
        <taxon>Gnathifera</taxon>
        <taxon>Rotifera</taxon>
        <taxon>Eurotatoria</taxon>
        <taxon>Monogononta</taxon>
        <taxon>Pseudotrocha</taxon>
        <taxon>Ploima</taxon>
        <taxon>Brachionidae</taxon>
        <taxon>Brachionus</taxon>
    </lineage>
</organism>
<proteinExistence type="predicted"/>
<dbReference type="EMBL" id="REGN01002932">
    <property type="protein sequence ID" value="RNA25386.1"/>
    <property type="molecule type" value="Genomic_DNA"/>
</dbReference>
<protein>
    <submittedName>
        <fullName evidence="1">Uncharacterized protein</fullName>
    </submittedName>
</protein>
<name>A0A3M7RP93_BRAPC</name>
<dbReference type="AlphaFoldDB" id="A0A3M7RP93"/>
<comment type="caution">
    <text evidence="1">The sequence shown here is derived from an EMBL/GenBank/DDBJ whole genome shotgun (WGS) entry which is preliminary data.</text>
</comment>
<evidence type="ECO:0000313" key="2">
    <source>
        <dbReference type="Proteomes" id="UP000276133"/>
    </source>
</evidence>
<keyword evidence="2" id="KW-1185">Reference proteome</keyword>
<gene>
    <name evidence="1" type="ORF">BpHYR1_007481</name>
</gene>
<accession>A0A3M7RP93</accession>
<reference evidence="1 2" key="1">
    <citation type="journal article" date="2018" name="Sci. Rep.">
        <title>Genomic signatures of local adaptation to the degree of environmental predictability in rotifers.</title>
        <authorList>
            <person name="Franch-Gras L."/>
            <person name="Hahn C."/>
            <person name="Garcia-Roger E.M."/>
            <person name="Carmona M.J."/>
            <person name="Serra M."/>
            <person name="Gomez A."/>
        </authorList>
    </citation>
    <scope>NUCLEOTIDE SEQUENCE [LARGE SCALE GENOMIC DNA]</scope>
    <source>
        <strain evidence="1">HYR1</strain>
    </source>
</reference>
<dbReference type="OrthoDB" id="10181793at2759"/>
<sequence length="125" mass="14683">MSTKLFTGNPLFPIKQIYIDHYNLSTLNFNHHKEIINDFSTLRKQNELDNNDINGNFYVLPNDDINLTNSAFSKLINSKNILKHYTVRNYNIPNILPQEQLANLIINREYVIVISMTIVYNLSYF</sequence>